<keyword evidence="3" id="KW-1185">Reference proteome</keyword>
<feature type="compositionally biased region" description="Basic and acidic residues" evidence="1">
    <location>
        <begin position="18"/>
        <end position="28"/>
    </location>
</feature>
<feature type="compositionally biased region" description="Basic and acidic residues" evidence="1">
    <location>
        <begin position="1"/>
        <end position="10"/>
    </location>
</feature>
<dbReference type="EMBL" id="JAVYJV010000024">
    <property type="protein sequence ID" value="KAK4338586.1"/>
    <property type="molecule type" value="Genomic_DNA"/>
</dbReference>
<sequence>MEPCEKEEAQRSLVLEGKGTKKKEERKKSNQGSEMYMIFKRLIIGGEIVEEEGEWEKER</sequence>
<evidence type="ECO:0000256" key="1">
    <source>
        <dbReference type="SAM" id="MobiDB-lite"/>
    </source>
</evidence>
<comment type="caution">
    <text evidence="2">The sequence shown here is derived from an EMBL/GenBank/DDBJ whole genome shotgun (WGS) entry which is preliminary data.</text>
</comment>
<dbReference type="Proteomes" id="UP001291623">
    <property type="component" value="Unassembled WGS sequence"/>
</dbReference>
<reference evidence="2" key="1">
    <citation type="submission" date="2023-12" db="EMBL/GenBank/DDBJ databases">
        <title>Genome assembly of Anisodus tanguticus.</title>
        <authorList>
            <person name="Wang Y.-J."/>
        </authorList>
    </citation>
    <scope>NUCLEOTIDE SEQUENCE</scope>
    <source>
        <strain evidence="2">KB-2021</strain>
        <tissue evidence="2">Leaf</tissue>
    </source>
</reference>
<name>A0AAE1QS74_9SOLA</name>
<feature type="region of interest" description="Disordered" evidence="1">
    <location>
        <begin position="1"/>
        <end position="30"/>
    </location>
</feature>
<proteinExistence type="predicted"/>
<dbReference type="AlphaFoldDB" id="A0AAE1QS74"/>
<organism evidence="2 3">
    <name type="scientific">Anisodus tanguticus</name>
    <dbReference type="NCBI Taxonomy" id="243964"/>
    <lineage>
        <taxon>Eukaryota</taxon>
        <taxon>Viridiplantae</taxon>
        <taxon>Streptophyta</taxon>
        <taxon>Embryophyta</taxon>
        <taxon>Tracheophyta</taxon>
        <taxon>Spermatophyta</taxon>
        <taxon>Magnoliopsida</taxon>
        <taxon>eudicotyledons</taxon>
        <taxon>Gunneridae</taxon>
        <taxon>Pentapetalae</taxon>
        <taxon>asterids</taxon>
        <taxon>lamiids</taxon>
        <taxon>Solanales</taxon>
        <taxon>Solanaceae</taxon>
        <taxon>Solanoideae</taxon>
        <taxon>Hyoscyameae</taxon>
        <taxon>Anisodus</taxon>
    </lineage>
</organism>
<accession>A0AAE1QS74</accession>
<evidence type="ECO:0000313" key="3">
    <source>
        <dbReference type="Proteomes" id="UP001291623"/>
    </source>
</evidence>
<gene>
    <name evidence="2" type="ORF">RND71_043073</name>
</gene>
<protein>
    <submittedName>
        <fullName evidence="2">Uncharacterized protein</fullName>
    </submittedName>
</protein>
<evidence type="ECO:0000313" key="2">
    <source>
        <dbReference type="EMBL" id="KAK4338586.1"/>
    </source>
</evidence>